<dbReference type="InterPro" id="IPR038717">
    <property type="entry name" value="Tc1-like_DDE_dom"/>
</dbReference>
<dbReference type="PANTHER" id="PTHR46564">
    <property type="entry name" value="TRANSPOSASE"/>
    <property type="match status" value="1"/>
</dbReference>
<organism evidence="2 3">
    <name type="scientific">Gigaspora margarita</name>
    <dbReference type="NCBI Taxonomy" id="4874"/>
    <lineage>
        <taxon>Eukaryota</taxon>
        <taxon>Fungi</taxon>
        <taxon>Fungi incertae sedis</taxon>
        <taxon>Mucoromycota</taxon>
        <taxon>Glomeromycotina</taxon>
        <taxon>Glomeromycetes</taxon>
        <taxon>Diversisporales</taxon>
        <taxon>Gigasporaceae</taxon>
        <taxon>Gigaspora</taxon>
    </lineage>
</organism>
<gene>
    <name evidence="2" type="ORF">GMARGA_LOCUS10935</name>
</gene>
<dbReference type="InterPro" id="IPR036397">
    <property type="entry name" value="RNaseH_sf"/>
</dbReference>
<dbReference type="Pfam" id="PF13358">
    <property type="entry name" value="DDE_3"/>
    <property type="match status" value="1"/>
</dbReference>
<feature type="domain" description="Tc1-like transposase DDE" evidence="1">
    <location>
        <begin position="12"/>
        <end position="110"/>
    </location>
</feature>
<sequence>MAYIGTQYKHEQLIFLDELAKDERTITHGYGYSEVNTKAVKRVAFIHSKQYTILLALALDSIIAIDIMEGSCAKEKFKNFVISQVLPQMNSYPHTRSVLVIDNARIHHHDGLI</sequence>
<accession>A0ABN7UUT4</accession>
<dbReference type="Proteomes" id="UP000789901">
    <property type="component" value="Unassembled WGS sequence"/>
</dbReference>
<keyword evidence="3" id="KW-1185">Reference proteome</keyword>
<dbReference type="Gene3D" id="3.30.420.10">
    <property type="entry name" value="Ribonuclease H-like superfamily/Ribonuclease H"/>
    <property type="match status" value="1"/>
</dbReference>
<name>A0ABN7UUT4_GIGMA</name>
<dbReference type="PANTHER" id="PTHR46564:SF1">
    <property type="entry name" value="TRANSPOSASE"/>
    <property type="match status" value="1"/>
</dbReference>
<protein>
    <submittedName>
        <fullName evidence="2">20895_t:CDS:1</fullName>
    </submittedName>
</protein>
<reference evidence="2 3" key="1">
    <citation type="submission" date="2021-06" db="EMBL/GenBank/DDBJ databases">
        <authorList>
            <person name="Kallberg Y."/>
            <person name="Tangrot J."/>
            <person name="Rosling A."/>
        </authorList>
    </citation>
    <scope>NUCLEOTIDE SEQUENCE [LARGE SCALE GENOMIC DNA]</scope>
    <source>
        <strain evidence="2 3">120-4 pot B 10/14</strain>
    </source>
</reference>
<evidence type="ECO:0000313" key="2">
    <source>
        <dbReference type="EMBL" id="CAG8680573.1"/>
    </source>
</evidence>
<evidence type="ECO:0000259" key="1">
    <source>
        <dbReference type="Pfam" id="PF13358"/>
    </source>
</evidence>
<dbReference type="EMBL" id="CAJVQB010006254">
    <property type="protein sequence ID" value="CAG8680573.1"/>
    <property type="molecule type" value="Genomic_DNA"/>
</dbReference>
<proteinExistence type="predicted"/>
<evidence type="ECO:0000313" key="3">
    <source>
        <dbReference type="Proteomes" id="UP000789901"/>
    </source>
</evidence>
<comment type="caution">
    <text evidence="2">The sequence shown here is derived from an EMBL/GenBank/DDBJ whole genome shotgun (WGS) entry which is preliminary data.</text>
</comment>